<protein>
    <submittedName>
        <fullName evidence="1">Uncharacterized protein</fullName>
    </submittedName>
</protein>
<keyword evidence="1" id="KW-0614">Plasmid</keyword>
<evidence type="ECO:0000313" key="1">
    <source>
        <dbReference type="EMBL" id="WHS68061.1"/>
    </source>
</evidence>
<accession>A0ABY8T2V8</accession>
<geneLocation type="plasmid" evidence="1 2">
    <name>pZM22-1</name>
</geneLocation>
<dbReference type="Proteomes" id="UP001240697">
    <property type="component" value="Plasmid pZM22-1"/>
</dbReference>
<dbReference type="EMBL" id="CP125948">
    <property type="protein sequence ID" value="WHS68061.1"/>
    <property type="molecule type" value="Genomic_DNA"/>
</dbReference>
<keyword evidence="2" id="KW-1185">Reference proteome</keyword>
<name>A0ABY8T2V8_9BURK</name>
<organism evidence="1 2">
    <name type="scientific">Comamonas resistens</name>
    <dbReference type="NCBI Taxonomy" id="3046670"/>
    <lineage>
        <taxon>Bacteria</taxon>
        <taxon>Pseudomonadati</taxon>
        <taxon>Pseudomonadota</taxon>
        <taxon>Betaproteobacteria</taxon>
        <taxon>Burkholderiales</taxon>
        <taxon>Comamonadaceae</taxon>
        <taxon>Comamonas</taxon>
    </lineage>
</organism>
<sequence>MIPLLLIAGLAIGAAAIAITFWDKIKLYLSKAVQKVKEVVKAAIVGFTAYIKSGLDWREGIKAAYKFYSKNDQGQWQETVTTKTITVDQLPEKIRKKLEKSQGNQVDISDELELELS</sequence>
<proteinExistence type="predicted"/>
<dbReference type="RefSeq" id="WP_283489069.1">
    <property type="nucleotide sequence ID" value="NZ_CP125948.1"/>
</dbReference>
<evidence type="ECO:0000313" key="2">
    <source>
        <dbReference type="Proteomes" id="UP001240697"/>
    </source>
</evidence>
<reference evidence="1 2" key="1">
    <citation type="submission" date="2023-05" db="EMBL/GenBank/DDBJ databases">
        <authorList>
            <person name="Yin Y."/>
            <person name="Lu Z."/>
        </authorList>
    </citation>
    <scope>NUCLEOTIDE SEQUENCE [LARGE SCALE GENOMIC DNA]</scope>
    <source>
        <strain evidence="1 2">ZM22</strain>
        <plasmid evidence="1 2">pZM22-1</plasmid>
    </source>
</reference>
<gene>
    <name evidence="1" type="ORF">QMY55_24550</name>
</gene>